<dbReference type="RefSeq" id="WP_094364646.1">
    <property type="nucleotide sequence ID" value="NZ_NMVQ01000034.1"/>
</dbReference>
<dbReference type="Pfam" id="PF13490">
    <property type="entry name" value="zf-HC2"/>
    <property type="match status" value="1"/>
</dbReference>
<organism evidence="2 3">
    <name type="scientific">Enemella dayhoffiae</name>
    <dbReference type="NCBI Taxonomy" id="2016507"/>
    <lineage>
        <taxon>Bacteria</taxon>
        <taxon>Bacillati</taxon>
        <taxon>Actinomycetota</taxon>
        <taxon>Actinomycetes</taxon>
        <taxon>Propionibacteriales</taxon>
        <taxon>Propionibacteriaceae</taxon>
        <taxon>Enemella</taxon>
    </lineage>
</organism>
<accession>A0A255GUN4</accession>
<dbReference type="Proteomes" id="UP000216311">
    <property type="component" value="Unassembled WGS sequence"/>
</dbReference>
<dbReference type="AlphaFoldDB" id="A0A255GUN4"/>
<dbReference type="InterPro" id="IPR027383">
    <property type="entry name" value="Znf_put"/>
</dbReference>
<name>A0A255GUN4_9ACTN</name>
<gene>
    <name evidence="2" type="primary">rsrA</name>
    <name evidence="2" type="ORF">CGZ93_13330</name>
</gene>
<keyword evidence="3" id="KW-1185">Reference proteome</keyword>
<sequence length="99" mass="11274">MSAAEQHAHDLDPEKLGRLAEQDCQVVLERVHTFLDNELDEASCEVIRLHLEACERCVEDFDAELAIKQLVNRCCQGQKAPQTLRVSIMTSITTWHREG</sequence>
<evidence type="ECO:0000259" key="1">
    <source>
        <dbReference type="Pfam" id="PF13490"/>
    </source>
</evidence>
<protein>
    <submittedName>
        <fullName evidence="2">Mycothiol system anti-sigma-R factor</fullName>
    </submittedName>
</protein>
<dbReference type="NCBIfam" id="TIGR03988">
    <property type="entry name" value="antisig_RsrA"/>
    <property type="match status" value="1"/>
</dbReference>
<evidence type="ECO:0000313" key="2">
    <source>
        <dbReference type="EMBL" id="OYO19350.1"/>
    </source>
</evidence>
<reference evidence="2 3" key="1">
    <citation type="submission" date="2017-07" db="EMBL/GenBank/DDBJ databases">
        <title>Draft whole genome sequences of clinical Proprionibacteriaceae strains.</title>
        <authorList>
            <person name="Bernier A.-M."/>
            <person name="Bernard K."/>
            <person name="Domingo M.-C."/>
        </authorList>
    </citation>
    <scope>NUCLEOTIDE SEQUENCE [LARGE SCALE GENOMIC DNA]</scope>
    <source>
        <strain evidence="2 3">NML 130396</strain>
    </source>
</reference>
<dbReference type="EMBL" id="NMVQ01000034">
    <property type="protein sequence ID" value="OYO19350.1"/>
    <property type="molecule type" value="Genomic_DNA"/>
</dbReference>
<comment type="caution">
    <text evidence="2">The sequence shown here is derived from an EMBL/GenBank/DDBJ whole genome shotgun (WGS) entry which is preliminary data.</text>
</comment>
<dbReference type="InterPro" id="IPR024020">
    <property type="entry name" value="Anit_sigma_mycothiol_RsrA"/>
</dbReference>
<dbReference type="OrthoDB" id="3267840at2"/>
<evidence type="ECO:0000313" key="3">
    <source>
        <dbReference type="Proteomes" id="UP000216311"/>
    </source>
</evidence>
<feature type="domain" description="Putative zinc-finger" evidence="1">
    <location>
        <begin position="24"/>
        <end position="57"/>
    </location>
</feature>
<proteinExistence type="predicted"/>